<evidence type="ECO:0000313" key="1">
    <source>
        <dbReference type="EMBL" id="SVA41927.1"/>
    </source>
</evidence>
<name>A0A381VQL0_9ZZZZ</name>
<dbReference type="InterPro" id="IPR021289">
    <property type="entry name" value="UvsY"/>
</dbReference>
<accession>A0A381VQL0</accession>
<organism evidence="1">
    <name type="scientific">marine metagenome</name>
    <dbReference type="NCBI Taxonomy" id="408172"/>
    <lineage>
        <taxon>unclassified sequences</taxon>
        <taxon>metagenomes</taxon>
        <taxon>ecological metagenomes</taxon>
    </lineage>
</organism>
<dbReference type="EMBL" id="UINC01009346">
    <property type="protein sequence ID" value="SVA41927.1"/>
    <property type="molecule type" value="Genomic_DNA"/>
</dbReference>
<reference evidence="1" key="1">
    <citation type="submission" date="2018-05" db="EMBL/GenBank/DDBJ databases">
        <authorList>
            <person name="Lanie J.A."/>
            <person name="Ng W.-L."/>
            <person name="Kazmierczak K.M."/>
            <person name="Andrzejewski T.M."/>
            <person name="Davidsen T.M."/>
            <person name="Wayne K.J."/>
            <person name="Tettelin H."/>
            <person name="Glass J.I."/>
            <person name="Rusch D."/>
            <person name="Podicherti R."/>
            <person name="Tsui H.-C.T."/>
            <person name="Winkler M.E."/>
        </authorList>
    </citation>
    <scope>NUCLEOTIDE SEQUENCE</scope>
</reference>
<gene>
    <name evidence="1" type="ORF">METZ01_LOCUS94781</name>
</gene>
<protein>
    <submittedName>
        <fullName evidence="1">Uncharacterized protein</fullName>
    </submittedName>
</protein>
<proteinExistence type="predicted"/>
<dbReference type="Pfam" id="PF11056">
    <property type="entry name" value="UvsY"/>
    <property type="match status" value="1"/>
</dbReference>
<dbReference type="AlphaFoldDB" id="A0A381VQL0"/>
<sequence length="142" mass="16934">MTLDELKAQVEKDLTINDERLDTESLRNQELYSKYLDYKTNFELLLHRAKGEYKVLYREKWEYYGGKADAKIYVTKPFDLKVLKTDLHVYIESDEDIIKSEHKVAYLESVIKYIDGILKSITNRQWDIKNAISWRQFEAGMI</sequence>